<dbReference type="SUPFAM" id="SSF50494">
    <property type="entry name" value="Trypsin-like serine proteases"/>
    <property type="match status" value="1"/>
</dbReference>
<evidence type="ECO:0000313" key="3">
    <source>
        <dbReference type="Proteomes" id="UP001606302"/>
    </source>
</evidence>
<dbReference type="Proteomes" id="UP001606302">
    <property type="component" value="Unassembled WGS sequence"/>
</dbReference>
<dbReference type="Gene3D" id="1.10.530.10">
    <property type="match status" value="1"/>
</dbReference>
<dbReference type="Pfam" id="PF01464">
    <property type="entry name" value="SLT"/>
    <property type="match status" value="1"/>
</dbReference>
<dbReference type="EMBL" id="JBIGHX010000008">
    <property type="protein sequence ID" value="MFG6463940.1"/>
    <property type="molecule type" value="Genomic_DNA"/>
</dbReference>
<evidence type="ECO:0000313" key="2">
    <source>
        <dbReference type="EMBL" id="MFG6463940.1"/>
    </source>
</evidence>
<keyword evidence="3" id="KW-1185">Reference proteome</keyword>
<accession>A0ABW7GPT2</accession>
<reference evidence="2 3" key="1">
    <citation type="submission" date="2024-08" db="EMBL/GenBank/DDBJ databases">
        <authorList>
            <person name="Lu H."/>
        </authorList>
    </citation>
    <scope>NUCLEOTIDE SEQUENCE [LARGE SCALE GENOMIC DNA]</scope>
    <source>
        <strain evidence="2 3">DXS20W</strain>
    </source>
</reference>
<feature type="domain" description="Transglycosylase SLT" evidence="1">
    <location>
        <begin position="325"/>
        <end position="424"/>
    </location>
</feature>
<dbReference type="InterPro" id="IPR008258">
    <property type="entry name" value="Transglycosylase_SLT_dom_1"/>
</dbReference>
<proteinExistence type="predicted"/>
<name>A0ABW7GPT2_9BURK</name>
<dbReference type="InterPro" id="IPR023346">
    <property type="entry name" value="Lysozyme-like_dom_sf"/>
</dbReference>
<dbReference type="SUPFAM" id="SSF53955">
    <property type="entry name" value="Lysozyme-like"/>
    <property type="match status" value="1"/>
</dbReference>
<evidence type="ECO:0000259" key="1">
    <source>
        <dbReference type="Pfam" id="PF01464"/>
    </source>
</evidence>
<dbReference type="InterPro" id="IPR009003">
    <property type="entry name" value="Peptidase_S1_PA"/>
</dbReference>
<organism evidence="2 3">
    <name type="scientific">Pelomonas lactea</name>
    <dbReference type="NCBI Taxonomy" id="3299030"/>
    <lineage>
        <taxon>Bacteria</taxon>
        <taxon>Pseudomonadati</taxon>
        <taxon>Pseudomonadota</taxon>
        <taxon>Betaproteobacteria</taxon>
        <taxon>Burkholderiales</taxon>
        <taxon>Sphaerotilaceae</taxon>
        <taxon>Roseateles</taxon>
    </lineage>
</organism>
<comment type="caution">
    <text evidence="2">The sequence shown here is derived from an EMBL/GenBank/DDBJ whole genome shotgun (WGS) entry which is preliminary data.</text>
</comment>
<dbReference type="RefSeq" id="WP_394513172.1">
    <property type="nucleotide sequence ID" value="NZ_JBIGHX010000008.1"/>
</dbReference>
<protein>
    <submittedName>
        <fullName evidence="2">Transglycosylase SLT domain-containing protein</fullName>
    </submittedName>
</protein>
<gene>
    <name evidence="2" type="ORF">ACG04Q_20360</name>
</gene>
<sequence length="477" mass="50939">MQIGPGTRIRHADLQEIGTLGCVLRQRDLADPRRYLLSAAHVLNPGGFGRRGDLIEAEDEGGGWKPVAELVDWTAINGLVPDGLLIDAAIAEMRPEFATGWQPVAQALRPVAMAPSAFPGMDLRVYGAVSQQLVEAEVQSSDGSILLDYRLEQSGLPLFAMKVRGQIFYGRNLGGWQAVTQGGDSGALVVDAQGRAVGLHIGSTSATAELNVSVCTPMQRILDKFGLVLDVGQGAPAPAGSGGFAAPLPAASAPAVATTDSLSEAARVAMGVRILPLLEPHNYNGGASWQLTPRGVMLGAELPRTGGQPQTVARVWTQFGRAICQSARSNKVPVELIVATICTESLGDPEASRVEPDGRRSVGLMQTLIDTARVVMRDPTIDATWLVRPENSIDAGTAYIANERRHSAFDPPQVAAIYNAGSLRPAHDNRWRFAQYVGSRTHVDSFVEWFNDCFAYFDSTPPDLVGGAPSFWKLLKG</sequence>